<dbReference type="PANTHER" id="PTHR48064">
    <property type="entry name" value="OS01G0750400 PROTEIN"/>
    <property type="match status" value="1"/>
</dbReference>
<dbReference type="AlphaFoldDB" id="A0AAE0BV25"/>
<dbReference type="PANTHER" id="PTHR48064:SF6">
    <property type="entry name" value="RECEPTOR-LIKE PROTEIN KINASE 2"/>
    <property type="match status" value="1"/>
</dbReference>
<dbReference type="Proteomes" id="UP001190700">
    <property type="component" value="Unassembled WGS sequence"/>
</dbReference>
<reference evidence="2 3" key="1">
    <citation type="journal article" date="2015" name="Genome Biol. Evol.">
        <title>Comparative Genomics of a Bacterivorous Green Alga Reveals Evolutionary Causalities and Consequences of Phago-Mixotrophic Mode of Nutrition.</title>
        <authorList>
            <person name="Burns J.A."/>
            <person name="Paasch A."/>
            <person name="Narechania A."/>
            <person name="Kim E."/>
        </authorList>
    </citation>
    <scope>NUCLEOTIDE SEQUENCE [LARGE SCALE GENOMIC DNA]</scope>
    <source>
        <strain evidence="2 3">PLY_AMNH</strain>
    </source>
</reference>
<sequence length="159" mass="17566">MQQPRTPLAEQRAENKRFQEKPEIFFEYAALRASDLVGEDARQATEGPLGAGMRAGRSSMRRQRSSPRLLPAVFLLWSVGPCAGEMINTSWAYEHCINITYGDSDTQCTSLDMGDNSLTGTLPTELGNLTDLTHLSFADNRLTGTVPTELGRLTLLENM</sequence>
<dbReference type="Pfam" id="PF00560">
    <property type="entry name" value="LRR_1"/>
    <property type="match status" value="2"/>
</dbReference>
<dbReference type="GO" id="GO:0005930">
    <property type="term" value="C:axoneme"/>
    <property type="evidence" value="ECO:0007669"/>
    <property type="project" value="UniProtKB-SubCell"/>
</dbReference>
<comment type="subcellular location">
    <subcellularLocation>
        <location evidence="1">Cytoplasm</location>
        <location evidence="1">Cytoskeleton</location>
        <location evidence="1">Cilium axoneme</location>
    </subcellularLocation>
</comment>
<dbReference type="SUPFAM" id="SSF52058">
    <property type="entry name" value="L domain-like"/>
    <property type="match status" value="1"/>
</dbReference>
<evidence type="ECO:0000313" key="2">
    <source>
        <dbReference type="EMBL" id="KAK3242307.1"/>
    </source>
</evidence>
<protein>
    <submittedName>
        <fullName evidence="2">Uncharacterized protein</fullName>
    </submittedName>
</protein>
<dbReference type="InterPro" id="IPR053038">
    <property type="entry name" value="RLP_Defense"/>
</dbReference>
<proteinExistence type="predicted"/>
<dbReference type="InterPro" id="IPR001611">
    <property type="entry name" value="Leu-rich_rpt"/>
</dbReference>
<dbReference type="InterPro" id="IPR032675">
    <property type="entry name" value="LRR_dom_sf"/>
</dbReference>
<keyword evidence="3" id="KW-1185">Reference proteome</keyword>
<dbReference type="Gene3D" id="3.80.10.10">
    <property type="entry name" value="Ribonuclease Inhibitor"/>
    <property type="match status" value="1"/>
</dbReference>
<name>A0AAE0BV25_9CHLO</name>
<organism evidence="2 3">
    <name type="scientific">Cymbomonas tetramitiformis</name>
    <dbReference type="NCBI Taxonomy" id="36881"/>
    <lineage>
        <taxon>Eukaryota</taxon>
        <taxon>Viridiplantae</taxon>
        <taxon>Chlorophyta</taxon>
        <taxon>Pyramimonadophyceae</taxon>
        <taxon>Pyramimonadales</taxon>
        <taxon>Pyramimonadaceae</taxon>
        <taxon>Cymbomonas</taxon>
    </lineage>
</organism>
<comment type="caution">
    <text evidence="2">The sequence shown here is derived from an EMBL/GenBank/DDBJ whole genome shotgun (WGS) entry which is preliminary data.</text>
</comment>
<evidence type="ECO:0000313" key="3">
    <source>
        <dbReference type="Proteomes" id="UP001190700"/>
    </source>
</evidence>
<dbReference type="EMBL" id="LGRX02033196">
    <property type="protein sequence ID" value="KAK3242307.1"/>
    <property type="molecule type" value="Genomic_DNA"/>
</dbReference>
<evidence type="ECO:0000256" key="1">
    <source>
        <dbReference type="ARBA" id="ARBA00004430"/>
    </source>
</evidence>
<accession>A0AAE0BV25</accession>
<gene>
    <name evidence="2" type="ORF">CYMTET_47995</name>
</gene>